<protein>
    <submittedName>
        <fullName evidence="2">Glycosyltransferase family 2 protein</fullName>
    </submittedName>
</protein>
<reference evidence="2 3" key="1">
    <citation type="journal article" date="2020" name="Microorganisms">
        <title>Description of Three Novel Members in the Family Geobacteraceae, Oryzomonas japonicum gen. nov., sp. nov., Oryzomonas sagensis sp. nov., and Oryzomonas ruber sp. nov.</title>
        <authorList>
            <person name="Xu Z."/>
            <person name="Masuda Y."/>
            <person name="Hayakawa C."/>
            <person name="Ushijima N."/>
            <person name="Kawano K."/>
            <person name="Shiratori Y."/>
            <person name="Senoo K."/>
            <person name="Itoh H."/>
        </authorList>
    </citation>
    <scope>NUCLEOTIDE SEQUENCE [LARGE SCALE GENOMIC DNA]</scope>
    <source>
        <strain evidence="2 3">Red100</strain>
    </source>
</reference>
<dbReference type="PANTHER" id="PTHR48090:SF7">
    <property type="entry name" value="RFBJ PROTEIN"/>
    <property type="match status" value="1"/>
</dbReference>
<keyword evidence="3" id="KW-1185">Reference proteome</keyword>
<dbReference type="InterPro" id="IPR001173">
    <property type="entry name" value="Glyco_trans_2-like"/>
</dbReference>
<dbReference type="CDD" id="cd04179">
    <property type="entry name" value="DPM_DPG-synthase_like"/>
    <property type="match status" value="1"/>
</dbReference>
<dbReference type="Proteomes" id="UP000798046">
    <property type="component" value="Unassembled WGS sequence"/>
</dbReference>
<comment type="caution">
    <text evidence="2">The sequence shown here is derived from an EMBL/GenBank/DDBJ whole genome shotgun (WGS) entry which is preliminary data.</text>
</comment>
<accession>A0ABQ6TP27</accession>
<proteinExistence type="predicted"/>
<dbReference type="Gene3D" id="3.90.550.10">
    <property type="entry name" value="Spore Coat Polysaccharide Biosynthesis Protein SpsA, Chain A"/>
    <property type="match status" value="1"/>
</dbReference>
<sequence>MIAPPDIALIIPARNEELALPGVLGSVPLGITRVVVVDNGSTDGTAQVAAHWGAQVVGEPVPGYGRACLAGLACLRHKPPAIVAFVDADGSDDLAGLPGLIAPVVAGERDFMLGRRVPVERAALSFQQRFGHWLATGLIRLFWRHRYRDLGPMRVIRWGDLERLAMADRAFGWTVEMQVRAIKAGLRIEEIDVPYHRRSAGTSKISRTIGGTVKAGSTILWVIGREVFQGLRQKQRRELPSGTAIVAEPH</sequence>
<organism evidence="2 3">
    <name type="scientific">Oryzomonas sagensis</name>
    <dbReference type="NCBI Taxonomy" id="2603857"/>
    <lineage>
        <taxon>Bacteria</taxon>
        <taxon>Pseudomonadati</taxon>
        <taxon>Thermodesulfobacteriota</taxon>
        <taxon>Desulfuromonadia</taxon>
        <taxon>Geobacterales</taxon>
        <taxon>Geobacteraceae</taxon>
        <taxon>Oryzomonas</taxon>
    </lineage>
</organism>
<dbReference type="InterPro" id="IPR029044">
    <property type="entry name" value="Nucleotide-diphossugar_trans"/>
</dbReference>
<dbReference type="SUPFAM" id="SSF53448">
    <property type="entry name" value="Nucleotide-diphospho-sugar transferases"/>
    <property type="match status" value="1"/>
</dbReference>
<dbReference type="EMBL" id="VZRA01000002">
    <property type="protein sequence ID" value="KAB0670408.1"/>
    <property type="molecule type" value="Genomic_DNA"/>
</dbReference>
<evidence type="ECO:0000259" key="1">
    <source>
        <dbReference type="Pfam" id="PF00535"/>
    </source>
</evidence>
<evidence type="ECO:0000313" key="3">
    <source>
        <dbReference type="Proteomes" id="UP000798046"/>
    </source>
</evidence>
<dbReference type="InterPro" id="IPR050256">
    <property type="entry name" value="Glycosyltransferase_2"/>
</dbReference>
<evidence type="ECO:0000313" key="2">
    <source>
        <dbReference type="EMBL" id="KAB0670408.1"/>
    </source>
</evidence>
<dbReference type="Pfam" id="PF00535">
    <property type="entry name" value="Glycos_transf_2"/>
    <property type="match status" value="1"/>
</dbReference>
<gene>
    <name evidence="2" type="ORF">F6V30_09665</name>
</gene>
<dbReference type="PANTHER" id="PTHR48090">
    <property type="entry name" value="UNDECAPRENYL-PHOSPHATE 4-DEOXY-4-FORMAMIDO-L-ARABINOSE TRANSFERASE-RELATED"/>
    <property type="match status" value="1"/>
</dbReference>
<dbReference type="RefSeq" id="WP_151156769.1">
    <property type="nucleotide sequence ID" value="NZ_VZRA01000002.1"/>
</dbReference>
<feature type="domain" description="Glycosyltransferase 2-like" evidence="1">
    <location>
        <begin position="9"/>
        <end position="129"/>
    </location>
</feature>
<name>A0ABQ6TP27_9BACT</name>